<dbReference type="Proteomes" id="UP000030748">
    <property type="component" value="Unassembled WGS sequence"/>
</dbReference>
<dbReference type="OrthoDB" id="9986677at2759"/>
<protein>
    <submittedName>
        <fullName evidence="10">Uncharacterized protein</fullName>
    </submittedName>
</protein>
<feature type="transmembrane region" description="Helical" evidence="9">
    <location>
        <begin position="40"/>
        <end position="60"/>
    </location>
</feature>
<dbReference type="eggNOG" id="KOG2262">
    <property type="taxonomic scope" value="Eukaryota"/>
</dbReference>
<evidence type="ECO:0000313" key="11">
    <source>
        <dbReference type="Proteomes" id="UP000030748"/>
    </source>
</evidence>
<feature type="transmembrane region" description="Helical" evidence="9">
    <location>
        <begin position="152"/>
        <end position="173"/>
    </location>
</feature>
<accession>A0A022PXE7</accession>
<name>A0A022PXE7_ERYGU</name>
<evidence type="ECO:0000256" key="7">
    <source>
        <dbReference type="ARBA" id="ARBA00022989"/>
    </source>
</evidence>
<evidence type="ECO:0000313" key="10">
    <source>
        <dbReference type="EMBL" id="EYU21027.1"/>
    </source>
</evidence>
<dbReference type="InterPro" id="IPR004813">
    <property type="entry name" value="OPT"/>
</dbReference>
<dbReference type="EMBL" id="KI632238">
    <property type="protein sequence ID" value="EYU21027.1"/>
    <property type="molecule type" value="Genomic_DNA"/>
</dbReference>
<gene>
    <name evidence="10" type="ORF">MIMGU_mgv1a026700mg</name>
</gene>
<dbReference type="PANTHER" id="PTHR22601">
    <property type="entry name" value="ISP4 LIKE PROTEIN"/>
    <property type="match status" value="1"/>
</dbReference>
<evidence type="ECO:0000256" key="5">
    <source>
        <dbReference type="ARBA" id="ARBA00022856"/>
    </source>
</evidence>
<organism evidence="10 11">
    <name type="scientific">Erythranthe guttata</name>
    <name type="common">Yellow monkey flower</name>
    <name type="synonym">Mimulus guttatus</name>
    <dbReference type="NCBI Taxonomy" id="4155"/>
    <lineage>
        <taxon>Eukaryota</taxon>
        <taxon>Viridiplantae</taxon>
        <taxon>Streptophyta</taxon>
        <taxon>Embryophyta</taxon>
        <taxon>Tracheophyta</taxon>
        <taxon>Spermatophyta</taxon>
        <taxon>Magnoliopsida</taxon>
        <taxon>eudicotyledons</taxon>
        <taxon>Gunneridae</taxon>
        <taxon>Pentapetalae</taxon>
        <taxon>asterids</taxon>
        <taxon>lamiids</taxon>
        <taxon>Lamiales</taxon>
        <taxon>Phrymaceae</taxon>
        <taxon>Erythranthe</taxon>
    </lineage>
</organism>
<feature type="transmembrane region" description="Helical" evidence="9">
    <location>
        <begin position="528"/>
        <end position="550"/>
    </location>
</feature>
<dbReference type="NCBIfam" id="TIGR00728">
    <property type="entry name" value="OPT_sfam"/>
    <property type="match status" value="1"/>
</dbReference>
<keyword evidence="3" id="KW-0813">Transport</keyword>
<proteinExistence type="inferred from homology"/>
<evidence type="ECO:0000256" key="8">
    <source>
        <dbReference type="ARBA" id="ARBA00023136"/>
    </source>
</evidence>
<comment type="similarity">
    <text evidence="2">Belongs to the oligopeptide OPT transporter (TC 2.A.67.1) family.</text>
</comment>
<evidence type="ECO:0000256" key="4">
    <source>
        <dbReference type="ARBA" id="ARBA00022692"/>
    </source>
</evidence>
<keyword evidence="7 9" id="KW-1133">Transmembrane helix</keyword>
<dbReference type="KEGG" id="egt:105976302"/>
<dbReference type="AlphaFoldDB" id="A0A022PXE7"/>
<evidence type="ECO:0000256" key="6">
    <source>
        <dbReference type="ARBA" id="ARBA00022927"/>
    </source>
</evidence>
<comment type="subcellular location">
    <subcellularLocation>
        <location evidence="1">Membrane</location>
        <topology evidence="1">Multi-pass membrane protein</topology>
    </subcellularLocation>
</comment>
<dbReference type="PhylomeDB" id="A0A022PXE7"/>
<keyword evidence="11" id="KW-1185">Reference proteome</keyword>
<feature type="transmembrane region" description="Helical" evidence="9">
    <location>
        <begin position="444"/>
        <end position="464"/>
    </location>
</feature>
<dbReference type="InterPro" id="IPR004648">
    <property type="entry name" value="Oligpept_transpt"/>
</dbReference>
<evidence type="ECO:0000256" key="2">
    <source>
        <dbReference type="ARBA" id="ARBA00005484"/>
    </source>
</evidence>
<keyword evidence="8 9" id="KW-0472">Membrane</keyword>
<sequence>MEIDSERGNGLDPAEEVSPIEQVRLTVPNGDDPTLPVWTFRMWFLGLLSCILLSFLNTFFSYRTEPLTVTMISVQVATLPIGRFMANVLPTTKFTVPGFGSSRLFSLNPGPFNMKEHVLISIFANAGSAFGGGSAYAVEIVDIIKAIYKRNISFTASLLLVLTTQVLGYGWAGILRKYVIEPAEMWWPSSLVQVSLFRALHEKESSKNSRARFFLIAMGCSFCWYIFPGYLFPTLSNISLLCLAYPNSVTAQQIGSGMRGLGIASFTFDWSVVASFLGSPLVTPFFAILNVFLGYFVTLYIMIPICYWGLNLYAAKTFPIFSSHMFDHKGQVYNVSAIVNDKFEIDLPTYDKLGRINLSMFFAVTYGLNFAAIVATLTHVAFFNGNEIYERFKDSHKGKQDIHTRLMRKYEDIPNWWFYGILVITFGVSLLLCTVMIDQVQLPWWGLILSAALALMFTLPISIITATTNQTPGLNIITEYIIGYIYPGRPIANVCFKTYGYISMHQAISFLNDFKLGHYMKVPPRSMFIVQLVGTLIAGLVNIAVAWYLLTNIENICQDELLPPNSQWTCPNDRVFYDASVIWGLVGPKRFFGTLGNYNALNWFFLGGAVGPFFVWILHKALPSQKWIKSVNLPILLGATAAMPPATTLNFNSWMLVGTIFNLFVFRYRKAWWQRYNYVLSAALDAGLAFMGVALYFTLGIEEVTLTWWGSKGEHCDLATCPTARGVIVDGCPVH</sequence>
<dbReference type="GO" id="GO:0005886">
    <property type="term" value="C:plasma membrane"/>
    <property type="evidence" value="ECO:0000318"/>
    <property type="project" value="GO_Central"/>
</dbReference>
<feature type="transmembrane region" description="Helical" evidence="9">
    <location>
        <begin position="416"/>
        <end position="437"/>
    </location>
</feature>
<feature type="transmembrane region" description="Helical" evidence="9">
    <location>
        <begin position="360"/>
        <end position="382"/>
    </location>
</feature>
<dbReference type="GO" id="GO:0035673">
    <property type="term" value="F:oligopeptide transmembrane transporter activity"/>
    <property type="evidence" value="ECO:0000318"/>
    <property type="project" value="GO_Central"/>
</dbReference>
<evidence type="ECO:0000256" key="1">
    <source>
        <dbReference type="ARBA" id="ARBA00004141"/>
    </source>
</evidence>
<feature type="transmembrane region" description="Helical" evidence="9">
    <location>
        <begin position="600"/>
        <end position="619"/>
    </location>
</feature>
<dbReference type="NCBIfam" id="TIGR00727">
    <property type="entry name" value="ISP4_OPT"/>
    <property type="match status" value="1"/>
</dbReference>
<evidence type="ECO:0000256" key="3">
    <source>
        <dbReference type="ARBA" id="ARBA00022448"/>
    </source>
</evidence>
<dbReference type="Pfam" id="PF03169">
    <property type="entry name" value="OPT"/>
    <property type="match status" value="1"/>
</dbReference>
<feature type="transmembrane region" description="Helical" evidence="9">
    <location>
        <begin position="678"/>
        <end position="699"/>
    </location>
</feature>
<reference evidence="10 11" key="1">
    <citation type="journal article" date="2013" name="Proc. Natl. Acad. Sci. U.S.A.">
        <title>Fine-scale variation in meiotic recombination in Mimulus inferred from population shotgun sequencing.</title>
        <authorList>
            <person name="Hellsten U."/>
            <person name="Wright K.M."/>
            <person name="Jenkins J."/>
            <person name="Shu S."/>
            <person name="Yuan Y."/>
            <person name="Wessler S.R."/>
            <person name="Schmutz J."/>
            <person name="Willis J.H."/>
            <person name="Rokhsar D.S."/>
        </authorList>
    </citation>
    <scope>NUCLEOTIDE SEQUENCE [LARGE SCALE GENOMIC DNA]</scope>
    <source>
        <strain evidence="11">cv. DUN x IM62</strain>
    </source>
</reference>
<evidence type="ECO:0000256" key="9">
    <source>
        <dbReference type="SAM" id="Phobius"/>
    </source>
</evidence>
<feature type="transmembrane region" description="Helical" evidence="9">
    <location>
        <begin position="285"/>
        <end position="310"/>
    </location>
</feature>
<keyword evidence="4 9" id="KW-0812">Transmembrane</keyword>
<keyword evidence="5" id="KW-0571">Peptide transport</keyword>
<dbReference type="GO" id="GO:0015031">
    <property type="term" value="P:protein transport"/>
    <property type="evidence" value="ECO:0007669"/>
    <property type="project" value="UniProtKB-KW"/>
</dbReference>
<dbReference type="OMA" id="PGEFNIK"/>
<feature type="transmembrane region" description="Helical" evidence="9">
    <location>
        <begin position="213"/>
        <end position="231"/>
    </location>
</feature>
<feature type="transmembrane region" description="Helical" evidence="9">
    <location>
        <begin position="118"/>
        <end position="140"/>
    </location>
</feature>
<keyword evidence="6" id="KW-0653">Protein transport</keyword>
<feature type="transmembrane region" description="Helical" evidence="9">
    <location>
        <begin position="649"/>
        <end position="666"/>
    </location>
</feature>